<evidence type="ECO:0000313" key="2">
    <source>
        <dbReference type="Proteomes" id="UP000240760"/>
    </source>
</evidence>
<evidence type="ECO:0000313" key="1">
    <source>
        <dbReference type="EMBL" id="PTB80125.1"/>
    </source>
</evidence>
<gene>
    <name evidence="1" type="ORF">M440DRAFT_181067</name>
</gene>
<protein>
    <submittedName>
        <fullName evidence="1">Uncharacterized protein</fullName>
    </submittedName>
</protein>
<proteinExistence type="predicted"/>
<reference evidence="1 2" key="1">
    <citation type="submission" date="2016-07" db="EMBL/GenBank/DDBJ databases">
        <title>Multiple horizontal gene transfer events from other fungi enriched the ability of initially mycotrophic Trichoderma (Ascomycota) to feed on dead plant biomass.</title>
        <authorList>
            <consortium name="DOE Joint Genome Institute"/>
            <person name="Aerts A."/>
            <person name="Atanasova L."/>
            <person name="Chenthamara K."/>
            <person name="Zhang J."/>
            <person name="Grujic M."/>
            <person name="Henrissat B."/>
            <person name="Kuo A."/>
            <person name="Salamov A."/>
            <person name="Lipzen A."/>
            <person name="Labutti K."/>
            <person name="Barry K."/>
            <person name="Miao Y."/>
            <person name="Rahimi M.J."/>
            <person name="Shen Q."/>
            <person name="Grigoriev I.V."/>
            <person name="Kubicek C.P."/>
            <person name="Druzhinina I.S."/>
        </authorList>
    </citation>
    <scope>NUCLEOTIDE SEQUENCE [LARGE SCALE GENOMIC DNA]</scope>
    <source>
        <strain evidence="1 2">ATCC 18648</strain>
    </source>
</reference>
<organism evidence="1 2">
    <name type="scientific">Trichoderma longibrachiatum ATCC 18648</name>
    <dbReference type="NCBI Taxonomy" id="983965"/>
    <lineage>
        <taxon>Eukaryota</taxon>
        <taxon>Fungi</taxon>
        <taxon>Dikarya</taxon>
        <taxon>Ascomycota</taxon>
        <taxon>Pezizomycotina</taxon>
        <taxon>Sordariomycetes</taxon>
        <taxon>Hypocreomycetidae</taxon>
        <taxon>Hypocreales</taxon>
        <taxon>Hypocreaceae</taxon>
        <taxon>Trichoderma</taxon>
    </lineage>
</organism>
<dbReference type="AlphaFoldDB" id="A0A2T4CEY3"/>
<dbReference type="Proteomes" id="UP000240760">
    <property type="component" value="Unassembled WGS sequence"/>
</dbReference>
<sequence>MKFPTRYFPSPLFHLMAQALCCSHHRRFLAIVLARSQDSPIQTPSNADRQHLEYQSSREDTIKIHLWKNHGTL</sequence>
<dbReference type="EMBL" id="KZ679127">
    <property type="protein sequence ID" value="PTB80125.1"/>
    <property type="molecule type" value="Genomic_DNA"/>
</dbReference>
<keyword evidence="2" id="KW-1185">Reference proteome</keyword>
<accession>A0A2T4CEY3</accession>
<name>A0A2T4CEY3_TRILO</name>